<comment type="caution">
    <text evidence="20">The sequence shown here is derived from an EMBL/GenBank/DDBJ whole genome shotgun (WGS) entry which is preliminary data.</text>
</comment>
<keyword evidence="21" id="KW-1185">Reference proteome</keyword>
<feature type="compositionally biased region" description="Basic and acidic residues" evidence="18">
    <location>
        <begin position="730"/>
        <end position="742"/>
    </location>
</feature>
<evidence type="ECO:0000256" key="13">
    <source>
        <dbReference type="ARBA" id="ARBA00022918"/>
    </source>
</evidence>
<keyword evidence="10" id="KW-0067">ATP-binding</keyword>
<dbReference type="PANTHER" id="PTHR42648:SF11">
    <property type="entry name" value="TRANSPOSON TY4-P GAG-POL POLYPROTEIN"/>
    <property type="match status" value="1"/>
</dbReference>
<evidence type="ECO:0000256" key="18">
    <source>
        <dbReference type="SAM" id="MobiDB-lite"/>
    </source>
</evidence>
<accession>A0AAE1CUZ5</accession>
<keyword evidence="6" id="KW-0547">Nucleotide-binding</keyword>
<dbReference type="InterPro" id="IPR012337">
    <property type="entry name" value="RNaseH-like_sf"/>
</dbReference>
<dbReference type="GO" id="GO:0006508">
    <property type="term" value="P:proteolysis"/>
    <property type="evidence" value="ECO:0007669"/>
    <property type="project" value="UniProtKB-KW"/>
</dbReference>
<keyword evidence="11" id="KW-0460">Magnesium</keyword>
<keyword evidence="12" id="KW-0229">DNA integration</keyword>
<dbReference type="GO" id="GO:0015074">
    <property type="term" value="P:DNA integration"/>
    <property type="evidence" value="ECO:0007669"/>
    <property type="project" value="UniProtKB-KW"/>
</dbReference>
<dbReference type="GO" id="GO:0046872">
    <property type="term" value="F:metal ion binding"/>
    <property type="evidence" value="ECO:0007669"/>
    <property type="project" value="UniProtKB-KW"/>
</dbReference>
<dbReference type="InterPro" id="IPR001584">
    <property type="entry name" value="Integrase_cat-core"/>
</dbReference>
<evidence type="ECO:0000313" key="21">
    <source>
        <dbReference type="Proteomes" id="UP001283361"/>
    </source>
</evidence>
<dbReference type="Pfam" id="PF00665">
    <property type="entry name" value="rve"/>
    <property type="match status" value="1"/>
</dbReference>
<dbReference type="Proteomes" id="UP001283361">
    <property type="component" value="Unassembled WGS sequence"/>
</dbReference>
<evidence type="ECO:0000256" key="7">
    <source>
        <dbReference type="ARBA" id="ARBA00022750"/>
    </source>
</evidence>
<keyword evidence="5" id="KW-0479">Metal-binding</keyword>
<dbReference type="Gene3D" id="3.30.420.10">
    <property type="entry name" value="Ribonuclease H-like superfamily/Ribonuclease H"/>
    <property type="match status" value="1"/>
</dbReference>
<keyword evidence="9" id="KW-0378">Hydrolase</keyword>
<dbReference type="Pfam" id="PF07727">
    <property type="entry name" value="RVT_2"/>
    <property type="match status" value="1"/>
</dbReference>
<dbReference type="InterPro" id="IPR054722">
    <property type="entry name" value="PolX-like_BBD"/>
</dbReference>
<dbReference type="Pfam" id="PF22936">
    <property type="entry name" value="Pol_BBD"/>
    <property type="match status" value="1"/>
</dbReference>
<evidence type="ECO:0000259" key="19">
    <source>
        <dbReference type="PROSITE" id="PS50994"/>
    </source>
</evidence>
<dbReference type="Pfam" id="PF25597">
    <property type="entry name" value="SH3_retrovirus"/>
    <property type="match status" value="1"/>
</dbReference>
<dbReference type="GO" id="GO:0005524">
    <property type="term" value="F:ATP binding"/>
    <property type="evidence" value="ECO:0007669"/>
    <property type="project" value="UniProtKB-KW"/>
</dbReference>
<reference evidence="20" key="1">
    <citation type="journal article" date="2023" name="G3 (Bethesda)">
        <title>A reference genome for the long-term kleptoplast-retaining sea slug Elysia crispata morphotype clarki.</title>
        <authorList>
            <person name="Eastman K.E."/>
            <person name="Pendleton A.L."/>
            <person name="Shaikh M.A."/>
            <person name="Suttiyut T."/>
            <person name="Ogas R."/>
            <person name="Tomko P."/>
            <person name="Gavelis G."/>
            <person name="Widhalm J.R."/>
            <person name="Wisecaver J.H."/>
        </authorList>
    </citation>
    <scope>NUCLEOTIDE SEQUENCE</scope>
    <source>
        <strain evidence="20">ECLA1</strain>
    </source>
</reference>
<dbReference type="GO" id="GO:0006310">
    <property type="term" value="P:DNA recombination"/>
    <property type="evidence" value="ECO:0007669"/>
    <property type="project" value="UniProtKB-KW"/>
</dbReference>
<evidence type="ECO:0000256" key="14">
    <source>
        <dbReference type="ARBA" id="ARBA00022932"/>
    </source>
</evidence>
<keyword evidence="3" id="KW-0645">Protease</keyword>
<dbReference type="PANTHER" id="PTHR42648">
    <property type="entry name" value="TRANSPOSASE, PUTATIVE-RELATED"/>
    <property type="match status" value="1"/>
</dbReference>
<feature type="compositionally biased region" description="Acidic residues" evidence="18">
    <location>
        <begin position="744"/>
        <end position="756"/>
    </location>
</feature>
<dbReference type="Pfam" id="PF14223">
    <property type="entry name" value="Retrotran_gag_2"/>
    <property type="match status" value="1"/>
</dbReference>
<evidence type="ECO:0000256" key="4">
    <source>
        <dbReference type="ARBA" id="ARBA00022722"/>
    </source>
</evidence>
<feature type="compositionally biased region" description="Polar residues" evidence="18">
    <location>
        <begin position="715"/>
        <end position="725"/>
    </location>
</feature>
<keyword evidence="8" id="KW-0255">Endonuclease</keyword>
<evidence type="ECO:0000256" key="15">
    <source>
        <dbReference type="ARBA" id="ARBA00023113"/>
    </source>
</evidence>
<feature type="compositionally biased region" description="Polar residues" evidence="18">
    <location>
        <begin position="761"/>
        <end position="774"/>
    </location>
</feature>
<evidence type="ECO:0000256" key="10">
    <source>
        <dbReference type="ARBA" id="ARBA00022840"/>
    </source>
</evidence>
<dbReference type="GO" id="GO:0004190">
    <property type="term" value="F:aspartic-type endopeptidase activity"/>
    <property type="evidence" value="ECO:0007669"/>
    <property type="project" value="UniProtKB-KW"/>
</dbReference>
<gene>
    <name evidence="20" type="ORF">RRG08_016412</name>
</gene>
<keyword evidence="16" id="KW-0233">DNA recombination</keyword>
<dbReference type="GO" id="GO:0004519">
    <property type="term" value="F:endonuclease activity"/>
    <property type="evidence" value="ECO:0007669"/>
    <property type="project" value="UniProtKB-KW"/>
</dbReference>
<evidence type="ECO:0000256" key="16">
    <source>
        <dbReference type="ARBA" id="ARBA00023172"/>
    </source>
</evidence>
<keyword evidence="2" id="KW-1188">Viral release from host cell</keyword>
<keyword evidence="7" id="KW-0064">Aspartyl protease</keyword>
<sequence>MAAAQRNYKLPIFDGNERQYELWEIKFLGYMRLRGLIDIFSTDSVDAGKNAEAFAELIQCLDDKSLSLIIRDARDNGKAALKILRDHYLPKGKPRIITLYTELTSLRFNTRETLTEFIVRAETLAAQLRETGETISDSLLIAMIMKALPDQYKPFVAVVNQKEDNLKFLDFKIQLRNFEDTEKLCNEQAPSSVMVMKNNPKSNAKSKWCSFCKSKTHNLAECYKQRKQDKSQQSSRYCTFCNSSTHDTQFCRFKNKQNKQYQSAKSCTDTQSSHHNFAFLVSSNTDTSQHENSFLIDSGATVHIINAKDKFVCFNSSFVPENHVIQLADGTKASNVALAQGDATVLLQDHEGVNRELTLKNALYVPSFQQSIISVPAATKAGATVSFSNSSGTLSFKEHIFKICKTKNLYYINTLQHQTCKKNTLKGWHAVLGHCNAPDILKLEEEAIGIKIVGDRNPNLNCETCVLGKMCDARNRQPDSRASKPLELVHIDLAGPIDPIAKDNFRYALICVDDFSNCTAVYFLKQKSDTCKAFRKFLSDFSAYGQVKKIRSDQGGEFISEEFSSILTEHLIHHEKSAPYSPHQNGTAERHWRTLFEMARCLLLDSKLPKFMWTYAVMASAYIRNRCFNSRLGKTPFQAMTGRKPNLSNMQTFGESCFAFNQNPKKLDPRSEKGIFVGYDRDSPAYLIYFPDKEIVKKVRRVKFLDSTDNEKAQSNDNENDQNIVTIDRGNSEDNHYSKSDETLQSEDDGFEEDTEKDVFTSASPSTQTGVTDNRPSKRKTTRPKYLDDYCCNDDELSDHLNIITHYCYSANFDVPQSYCEAISSNDASKWETAMMQEMKALKENETFDVVPLPKDRELVGGKWVYAVKTDKEGNETYKARYVAKGYSQVERVDFFETFSPTTRMSSIRMFTQIAMQYDLSIHQMDVKAAFLNAPIDCEIYVEQPPGFKQKNKKGENLVLKLKKSLYGLKQSGRNWNSTVDTYLTDEGFRRSINDPCLYFKPDCNTFILLWVDDILIAAQPTAMKTVKSAFEKRFQMKDLGEVSYFLGIRFERLKIEGIEAITMSQSMYISKILERFEMSDCKPRFTPIEMKPCVNEHDSEPLIGDEMKMYKQIVGALIYIMTATRPDISYAVTKLSQYMSCACRCHLIMAKHVLRYLKTIYDEKLIFRKSNKPFTVKGFCDADWANLEDRKSVTGYCFHSENGPLISWKSRKQPTVALSTCEAEYMSLVSATQEGKYLLSFLNEVLDLKQTRFLLLCDNQGAIALAKNPIKHQRSKHIDIKYHFIRNEITQDRLCIQYIPTDNNVADLFTKPTSKMKLQRFKTFLMG</sequence>
<dbReference type="InterPro" id="IPR036397">
    <property type="entry name" value="RNaseH_sf"/>
</dbReference>
<evidence type="ECO:0000256" key="5">
    <source>
        <dbReference type="ARBA" id="ARBA00022723"/>
    </source>
</evidence>
<keyword evidence="13" id="KW-0695">RNA-directed DNA polymerase</keyword>
<dbReference type="GO" id="GO:0003964">
    <property type="term" value="F:RNA-directed DNA polymerase activity"/>
    <property type="evidence" value="ECO:0007669"/>
    <property type="project" value="UniProtKB-KW"/>
</dbReference>
<evidence type="ECO:0000256" key="11">
    <source>
        <dbReference type="ARBA" id="ARBA00022842"/>
    </source>
</evidence>
<proteinExistence type="predicted"/>
<keyword evidence="4" id="KW-0540">Nuclease</keyword>
<keyword evidence="14" id="KW-0548">Nucleotidyltransferase</keyword>
<evidence type="ECO:0000256" key="17">
    <source>
        <dbReference type="ARBA" id="ARBA00023268"/>
    </source>
</evidence>
<feature type="domain" description="Integrase catalytic" evidence="19">
    <location>
        <begin position="481"/>
        <end position="644"/>
    </location>
</feature>
<dbReference type="InterPro" id="IPR057670">
    <property type="entry name" value="SH3_retrovirus"/>
</dbReference>
<organism evidence="20 21">
    <name type="scientific">Elysia crispata</name>
    <name type="common">lettuce slug</name>
    <dbReference type="NCBI Taxonomy" id="231223"/>
    <lineage>
        <taxon>Eukaryota</taxon>
        <taxon>Metazoa</taxon>
        <taxon>Spiralia</taxon>
        <taxon>Lophotrochozoa</taxon>
        <taxon>Mollusca</taxon>
        <taxon>Gastropoda</taxon>
        <taxon>Heterobranchia</taxon>
        <taxon>Euthyneura</taxon>
        <taxon>Panpulmonata</taxon>
        <taxon>Sacoglossa</taxon>
        <taxon>Placobranchoidea</taxon>
        <taxon>Plakobranchidae</taxon>
        <taxon>Elysia</taxon>
    </lineage>
</organism>
<evidence type="ECO:0000256" key="3">
    <source>
        <dbReference type="ARBA" id="ARBA00022670"/>
    </source>
</evidence>
<comment type="function">
    <text evidence="1">The aspartyl protease (PR) mediates the proteolytic cleavages of the Gag and Gag-Pol polyproteins after assembly of the VLP.</text>
</comment>
<evidence type="ECO:0000256" key="2">
    <source>
        <dbReference type="ARBA" id="ARBA00022612"/>
    </source>
</evidence>
<evidence type="ECO:0000256" key="8">
    <source>
        <dbReference type="ARBA" id="ARBA00022759"/>
    </source>
</evidence>
<evidence type="ECO:0000256" key="6">
    <source>
        <dbReference type="ARBA" id="ARBA00022741"/>
    </source>
</evidence>
<dbReference type="SUPFAM" id="SSF53098">
    <property type="entry name" value="Ribonuclease H-like"/>
    <property type="match status" value="1"/>
</dbReference>
<feature type="region of interest" description="Disordered" evidence="18">
    <location>
        <begin position="709"/>
        <end position="785"/>
    </location>
</feature>
<keyword evidence="14" id="KW-0808">Transferase</keyword>
<dbReference type="InterPro" id="IPR013103">
    <property type="entry name" value="RVT_2"/>
</dbReference>
<dbReference type="InterPro" id="IPR043502">
    <property type="entry name" value="DNA/RNA_pol_sf"/>
</dbReference>
<evidence type="ECO:0000256" key="1">
    <source>
        <dbReference type="ARBA" id="ARBA00002180"/>
    </source>
</evidence>
<evidence type="ECO:0000256" key="9">
    <source>
        <dbReference type="ARBA" id="ARBA00022801"/>
    </source>
</evidence>
<protein>
    <recommendedName>
        <fullName evidence="19">Integrase catalytic domain-containing protein</fullName>
    </recommendedName>
</protein>
<keyword evidence="14" id="KW-0239">DNA-directed DNA polymerase</keyword>
<evidence type="ECO:0000256" key="12">
    <source>
        <dbReference type="ARBA" id="ARBA00022908"/>
    </source>
</evidence>
<keyword evidence="17" id="KW-0511">Multifunctional enzyme</keyword>
<evidence type="ECO:0000313" key="20">
    <source>
        <dbReference type="EMBL" id="KAK3737106.1"/>
    </source>
</evidence>
<dbReference type="CDD" id="cd09272">
    <property type="entry name" value="RNase_HI_RT_Ty1"/>
    <property type="match status" value="1"/>
</dbReference>
<dbReference type="SUPFAM" id="SSF56672">
    <property type="entry name" value="DNA/RNA polymerases"/>
    <property type="match status" value="1"/>
</dbReference>
<name>A0AAE1CUZ5_9GAST</name>
<keyword evidence="15" id="KW-0917">Virion maturation</keyword>
<dbReference type="GO" id="GO:0003887">
    <property type="term" value="F:DNA-directed DNA polymerase activity"/>
    <property type="evidence" value="ECO:0007669"/>
    <property type="project" value="UniProtKB-KW"/>
</dbReference>
<dbReference type="PROSITE" id="PS50994">
    <property type="entry name" value="INTEGRASE"/>
    <property type="match status" value="1"/>
</dbReference>
<dbReference type="EMBL" id="JAWDGP010006665">
    <property type="protein sequence ID" value="KAK3737106.1"/>
    <property type="molecule type" value="Genomic_DNA"/>
</dbReference>
<dbReference type="GO" id="GO:0003676">
    <property type="term" value="F:nucleic acid binding"/>
    <property type="evidence" value="ECO:0007669"/>
    <property type="project" value="InterPro"/>
</dbReference>
<dbReference type="InterPro" id="IPR039537">
    <property type="entry name" value="Retrotran_Ty1/copia-like"/>
</dbReference>